<dbReference type="InParanoid" id="A0A0G4GCT1"/>
<dbReference type="EMBL" id="CDMY01000626">
    <property type="protein sequence ID" value="CEM27083.1"/>
    <property type="molecule type" value="Genomic_DNA"/>
</dbReference>
<evidence type="ECO:0000313" key="3">
    <source>
        <dbReference type="Proteomes" id="UP000041254"/>
    </source>
</evidence>
<reference evidence="2 3" key="1">
    <citation type="submission" date="2014-11" db="EMBL/GenBank/DDBJ databases">
        <authorList>
            <person name="Zhu J."/>
            <person name="Qi W."/>
            <person name="Song R."/>
        </authorList>
    </citation>
    <scope>NUCLEOTIDE SEQUENCE [LARGE SCALE GENOMIC DNA]</scope>
</reference>
<evidence type="ECO:0000256" key="1">
    <source>
        <dbReference type="SAM" id="MobiDB-lite"/>
    </source>
</evidence>
<proteinExistence type="predicted"/>
<name>A0A0G4GCT1_VITBC</name>
<sequence>MLISSGHVRPTTPPRLRLRSLVISKAAHSEPTRQALIAQINDDQNREGITSTVLEKVKEHMDGQLVAKGLTGIIALSPHLTSIDLLLQLAYFIDHSGDWAATVPIIRLAKHRGRVERRLPIEVGNADVEGVGSRAVFDGRCAAMRQLSLIQRHLGVRLERDNNGEERLNGCRLTIRTLQTLPADSHFRDIFDPAKPVCEIEDFAYASLRDAVLYEISMRPLPWGESRVAAQDVWQHRDTPGYERLHGGGRTPPARDSAARRGDQPDHTFKADISINSINYPYVSYASAQLYTTERPVDGKKGAARFPETVRVAQQVMGADAQVAFGSLLAVAVD</sequence>
<accession>A0A0G4GCT1</accession>
<organism evidence="2 3">
    <name type="scientific">Vitrella brassicaformis (strain CCMP3155)</name>
    <dbReference type="NCBI Taxonomy" id="1169540"/>
    <lineage>
        <taxon>Eukaryota</taxon>
        <taxon>Sar</taxon>
        <taxon>Alveolata</taxon>
        <taxon>Colpodellida</taxon>
        <taxon>Vitrellaceae</taxon>
        <taxon>Vitrella</taxon>
    </lineage>
</organism>
<gene>
    <name evidence="2" type="ORF">Vbra_22217</name>
</gene>
<feature type="compositionally biased region" description="Basic and acidic residues" evidence="1">
    <location>
        <begin position="257"/>
        <end position="266"/>
    </location>
</feature>
<evidence type="ECO:0000313" key="2">
    <source>
        <dbReference type="EMBL" id="CEM27083.1"/>
    </source>
</evidence>
<protein>
    <submittedName>
        <fullName evidence="2">Uncharacterized protein</fullName>
    </submittedName>
</protein>
<dbReference type="Proteomes" id="UP000041254">
    <property type="component" value="Unassembled WGS sequence"/>
</dbReference>
<dbReference type="VEuPathDB" id="CryptoDB:Vbra_22217"/>
<keyword evidence="3" id="KW-1185">Reference proteome</keyword>
<dbReference type="AlphaFoldDB" id="A0A0G4GCT1"/>
<dbReference type="PhylomeDB" id="A0A0G4GCT1"/>
<feature type="region of interest" description="Disordered" evidence="1">
    <location>
        <begin position="239"/>
        <end position="266"/>
    </location>
</feature>